<dbReference type="EMBL" id="JBHSOF010000011">
    <property type="protein sequence ID" value="MFC5663689.1"/>
    <property type="molecule type" value="Genomic_DNA"/>
</dbReference>
<dbReference type="Pfam" id="PF00501">
    <property type="entry name" value="AMP-binding"/>
    <property type="match status" value="1"/>
</dbReference>
<dbReference type="InterPro" id="IPR045851">
    <property type="entry name" value="AMP-bd_C_sf"/>
</dbReference>
<dbReference type="InterPro" id="IPR042099">
    <property type="entry name" value="ANL_N_sf"/>
</dbReference>
<evidence type="ECO:0000259" key="3">
    <source>
        <dbReference type="Pfam" id="PF00501"/>
    </source>
</evidence>
<dbReference type="PANTHER" id="PTHR22754">
    <property type="entry name" value="DISCO-INTERACTING PROTEIN 2 DIP2 -RELATED"/>
    <property type="match status" value="1"/>
</dbReference>
<feature type="domain" description="AMP-dependent synthetase/ligase" evidence="3">
    <location>
        <begin position="13"/>
        <end position="404"/>
    </location>
</feature>
<dbReference type="InterPro" id="IPR020845">
    <property type="entry name" value="AMP-binding_CS"/>
</dbReference>
<dbReference type="Proteomes" id="UP001595975">
    <property type="component" value="Unassembled WGS sequence"/>
</dbReference>
<gene>
    <name evidence="4" type="ORF">ACFP3U_11925</name>
</gene>
<dbReference type="InterPro" id="IPR040097">
    <property type="entry name" value="FAAL/FAAC"/>
</dbReference>
<evidence type="ECO:0000313" key="4">
    <source>
        <dbReference type="EMBL" id="MFC5663689.1"/>
    </source>
</evidence>
<keyword evidence="2 4" id="KW-0436">Ligase</keyword>
<accession>A0ABW0X3F1</accession>
<evidence type="ECO:0000313" key="5">
    <source>
        <dbReference type="Proteomes" id="UP001595975"/>
    </source>
</evidence>
<name>A0ABW0X3F1_9ACTN</name>
<dbReference type="Gene3D" id="3.30.300.30">
    <property type="match status" value="1"/>
</dbReference>
<dbReference type="SUPFAM" id="SSF56801">
    <property type="entry name" value="Acetyl-CoA synthetase-like"/>
    <property type="match status" value="1"/>
</dbReference>
<dbReference type="RefSeq" id="WP_380225357.1">
    <property type="nucleotide sequence ID" value="NZ_JBHSOF010000011.1"/>
</dbReference>
<dbReference type="InterPro" id="IPR000873">
    <property type="entry name" value="AMP-dep_synth/lig_dom"/>
</dbReference>
<organism evidence="4 5">
    <name type="scientific">Kitasatospora misakiensis</name>
    <dbReference type="NCBI Taxonomy" id="67330"/>
    <lineage>
        <taxon>Bacteria</taxon>
        <taxon>Bacillati</taxon>
        <taxon>Actinomycetota</taxon>
        <taxon>Actinomycetes</taxon>
        <taxon>Kitasatosporales</taxon>
        <taxon>Streptomycetaceae</taxon>
        <taxon>Kitasatospora</taxon>
    </lineage>
</organism>
<dbReference type="CDD" id="cd05931">
    <property type="entry name" value="FAAL"/>
    <property type="match status" value="1"/>
</dbReference>
<dbReference type="GO" id="GO:0016874">
    <property type="term" value="F:ligase activity"/>
    <property type="evidence" value="ECO:0007669"/>
    <property type="project" value="UniProtKB-KW"/>
</dbReference>
<protein>
    <submittedName>
        <fullName evidence="4">Fatty acyl-AMP ligase</fullName>
    </submittedName>
</protein>
<comment type="similarity">
    <text evidence="1">Belongs to the ATP-dependent AMP-binding enzyme family.</text>
</comment>
<proteinExistence type="inferred from homology"/>
<evidence type="ECO:0000256" key="1">
    <source>
        <dbReference type="ARBA" id="ARBA00006432"/>
    </source>
</evidence>
<keyword evidence="5" id="KW-1185">Reference proteome</keyword>
<evidence type="ECO:0000256" key="2">
    <source>
        <dbReference type="ARBA" id="ARBA00022598"/>
    </source>
</evidence>
<dbReference type="PROSITE" id="PS00455">
    <property type="entry name" value="AMP_BINDING"/>
    <property type="match status" value="1"/>
</dbReference>
<sequence length="584" mass="62930">MSVDLVSRLVRHGREIPDRDAVVFVRTAAGGLVEEPLTYGELDRRARAVARWLRERCAVGERVLLLYGTGPEFVTVLAGCLYAGVVAVPAPQPSTQRGHSSRSDGIVRDADVRLVLTDEANHETAAGFLTRAGAEDVPCVATDRLDLPDAPDWRAEEVPADALVIIQYTSGSTSAPKGVMVTRGSLDHNLGLMTRAFGVDPESRSCTWLPQHHDMGLIGMLLTPLYHGAVSYQLAPMDFLRRPHLWLELIGAKRIRTVVAPNFAYELCTRRVTDAQLAGLDFSTLVSAGSGAEPVHAATLCRFAERFAPAGFRPEAFSPCYGMAETTLIVSGTLPGEPPRLTPVDADALAAGELRPGAGPALVASGRVHDLDVRIVDPRTRAPLPEGGVGEIWVRGGSVAAGYWRNEEATEETFRAVTAEGEPGFLRTGDTGALHDGHLYVTGRIKEVLIVNGRNLYPHDIEREVLTLHEGFQGLSGSVCSVPAPGEEIVVMQELRRPRASREELAELARQVRGELSARLGVRVPNLVLLRPGQVRKTTSGKVQRTLMRELFVGGGLEPLFEDLDPATAARYRAAATGSAVSAK</sequence>
<comment type="caution">
    <text evidence="4">The sequence shown here is derived from an EMBL/GenBank/DDBJ whole genome shotgun (WGS) entry which is preliminary data.</text>
</comment>
<dbReference type="PANTHER" id="PTHR22754:SF32">
    <property type="entry name" value="DISCO-INTERACTING PROTEIN 2"/>
    <property type="match status" value="1"/>
</dbReference>
<dbReference type="Gene3D" id="3.40.50.12780">
    <property type="entry name" value="N-terminal domain of ligase-like"/>
    <property type="match status" value="1"/>
</dbReference>
<reference evidence="5" key="1">
    <citation type="journal article" date="2019" name="Int. J. Syst. Evol. Microbiol.">
        <title>The Global Catalogue of Microorganisms (GCM) 10K type strain sequencing project: providing services to taxonomists for standard genome sequencing and annotation.</title>
        <authorList>
            <consortium name="The Broad Institute Genomics Platform"/>
            <consortium name="The Broad Institute Genome Sequencing Center for Infectious Disease"/>
            <person name="Wu L."/>
            <person name="Ma J."/>
        </authorList>
    </citation>
    <scope>NUCLEOTIDE SEQUENCE [LARGE SCALE GENOMIC DNA]</scope>
    <source>
        <strain evidence="5">CGMCC 4.1437</strain>
    </source>
</reference>